<evidence type="ECO:0000256" key="4">
    <source>
        <dbReference type="ARBA" id="ARBA00022538"/>
    </source>
</evidence>
<keyword evidence="5 13" id="KW-0812">Transmembrane</keyword>
<keyword evidence="15" id="KW-1185">Reference proteome</keyword>
<keyword evidence="6" id="KW-0631">Potassium channel</keyword>
<feature type="transmembrane region" description="Helical" evidence="13">
    <location>
        <begin position="21"/>
        <end position="40"/>
    </location>
</feature>
<keyword evidence="9" id="KW-0406">Ion transport</keyword>
<keyword evidence="7" id="KW-0630">Potassium</keyword>
<dbReference type="InterPro" id="IPR010617">
    <property type="entry name" value="TMEM175-like"/>
</dbReference>
<dbReference type="KEGG" id="sna:Snas_0934"/>
<dbReference type="HOGENOM" id="CLU_090238_3_1_11"/>
<dbReference type="AlphaFoldDB" id="D3Q936"/>
<evidence type="ECO:0000256" key="12">
    <source>
        <dbReference type="ARBA" id="ARBA00034430"/>
    </source>
</evidence>
<comment type="subcellular location">
    <subcellularLocation>
        <location evidence="1">Membrane</location>
        <topology evidence="1">Multi-pass membrane protein</topology>
    </subcellularLocation>
</comment>
<evidence type="ECO:0000256" key="6">
    <source>
        <dbReference type="ARBA" id="ARBA00022826"/>
    </source>
</evidence>
<evidence type="ECO:0000256" key="8">
    <source>
        <dbReference type="ARBA" id="ARBA00022989"/>
    </source>
</evidence>
<dbReference type="GO" id="GO:0015252">
    <property type="term" value="F:proton channel activity"/>
    <property type="evidence" value="ECO:0007669"/>
    <property type="project" value="InterPro"/>
</dbReference>
<evidence type="ECO:0000256" key="5">
    <source>
        <dbReference type="ARBA" id="ARBA00022692"/>
    </source>
</evidence>
<evidence type="ECO:0000256" key="2">
    <source>
        <dbReference type="ARBA" id="ARBA00006920"/>
    </source>
</evidence>
<keyword evidence="10 13" id="KW-0472">Membrane</keyword>
<organism evidence="14 15">
    <name type="scientific">Stackebrandtia nassauensis (strain DSM 44728 / CIP 108903 / NRRL B-16338 / NBRC 102104 / LLR-40K-21)</name>
    <dbReference type="NCBI Taxonomy" id="446470"/>
    <lineage>
        <taxon>Bacteria</taxon>
        <taxon>Bacillati</taxon>
        <taxon>Actinomycetota</taxon>
        <taxon>Actinomycetes</taxon>
        <taxon>Glycomycetales</taxon>
        <taxon>Glycomycetaceae</taxon>
        <taxon>Stackebrandtia</taxon>
    </lineage>
</organism>
<name>D3Q936_STANL</name>
<evidence type="ECO:0000256" key="13">
    <source>
        <dbReference type="SAM" id="Phobius"/>
    </source>
</evidence>
<dbReference type="GO" id="GO:0005267">
    <property type="term" value="F:potassium channel activity"/>
    <property type="evidence" value="ECO:0007669"/>
    <property type="project" value="UniProtKB-KW"/>
</dbReference>
<dbReference type="EMBL" id="CP001778">
    <property type="protein sequence ID" value="ADD40645.1"/>
    <property type="molecule type" value="Genomic_DNA"/>
</dbReference>
<feature type="transmembrane region" description="Helical" evidence="13">
    <location>
        <begin position="60"/>
        <end position="76"/>
    </location>
</feature>
<comment type="similarity">
    <text evidence="2">Belongs to the TMEM175 family.</text>
</comment>
<evidence type="ECO:0000313" key="15">
    <source>
        <dbReference type="Proteomes" id="UP000000844"/>
    </source>
</evidence>
<protein>
    <recommendedName>
        <fullName evidence="16">Integral membrane protein</fullName>
    </recommendedName>
</protein>
<keyword evidence="8 13" id="KW-1133">Transmembrane helix</keyword>
<evidence type="ECO:0000256" key="3">
    <source>
        <dbReference type="ARBA" id="ARBA00022448"/>
    </source>
</evidence>
<dbReference type="GO" id="GO:0016020">
    <property type="term" value="C:membrane"/>
    <property type="evidence" value="ECO:0007669"/>
    <property type="project" value="UniProtKB-SubCell"/>
</dbReference>
<keyword evidence="4" id="KW-0633">Potassium transport</keyword>
<evidence type="ECO:0000256" key="1">
    <source>
        <dbReference type="ARBA" id="ARBA00004141"/>
    </source>
</evidence>
<evidence type="ECO:0000256" key="9">
    <source>
        <dbReference type="ARBA" id="ARBA00023065"/>
    </source>
</evidence>
<dbReference type="OrthoDB" id="7626281at2"/>
<gene>
    <name evidence="14" type="ordered locus">Snas_0934</name>
</gene>
<dbReference type="eggNOG" id="COG3548">
    <property type="taxonomic scope" value="Bacteria"/>
</dbReference>
<evidence type="ECO:0000256" key="11">
    <source>
        <dbReference type="ARBA" id="ARBA00023303"/>
    </source>
</evidence>
<feature type="transmembrane region" description="Helical" evidence="13">
    <location>
        <begin position="161"/>
        <end position="180"/>
    </location>
</feature>
<comment type="catalytic activity">
    <reaction evidence="12">
        <text>K(+)(in) = K(+)(out)</text>
        <dbReference type="Rhea" id="RHEA:29463"/>
        <dbReference type="ChEBI" id="CHEBI:29103"/>
    </reaction>
</comment>
<feature type="transmembrane region" description="Helical" evidence="13">
    <location>
        <begin position="186"/>
        <end position="204"/>
    </location>
</feature>
<reference evidence="14 15" key="1">
    <citation type="journal article" date="2009" name="Stand. Genomic Sci.">
        <title>Complete genome sequence of Stackebrandtia nassauensis type strain (LLR-40K-21).</title>
        <authorList>
            <person name="Munk C."/>
            <person name="Lapidus A."/>
            <person name="Copeland A."/>
            <person name="Jando M."/>
            <person name="Mayilraj S."/>
            <person name="Glavina Del Rio T."/>
            <person name="Nolan M."/>
            <person name="Chen F."/>
            <person name="Lucas S."/>
            <person name="Tice H."/>
            <person name="Cheng J.F."/>
            <person name="Han C."/>
            <person name="Detter J.C."/>
            <person name="Bruce D."/>
            <person name="Goodwin L."/>
            <person name="Chain P."/>
            <person name="Pitluck S."/>
            <person name="Goker M."/>
            <person name="Ovchinikova G."/>
            <person name="Pati A."/>
            <person name="Ivanova N."/>
            <person name="Mavromatis K."/>
            <person name="Chen A."/>
            <person name="Palaniappan K."/>
            <person name="Land M."/>
            <person name="Hauser L."/>
            <person name="Chang Y.J."/>
            <person name="Jeffries C.D."/>
            <person name="Bristow J."/>
            <person name="Eisen J.A."/>
            <person name="Markowitz V."/>
            <person name="Hugenholtz P."/>
            <person name="Kyrpides N.C."/>
            <person name="Klenk H.P."/>
        </authorList>
    </citation>
    <scope>NUCLEOTIDE SEQUENCE [LARGE SCALE GENOMIC DNA]</scope>
    <source>
        <strain evidence="15">DSM 44728 / CIP 108903 / NRRL B-16338 / NBRC 102104 / LLR-40K-21</strain>
    </source>
</reference>
<evidence type="ECO:0000313" key="14">
    <source>
        <dbReference type="EMBL" id="ADD40645.1"/>
    </source>
</evidence>
<evidence type="ECO:0008006" key="16">
    <source>
        <dbReference type="Google" id="ProtNLM"/>
    </source>
</evidence>
<feature type="transmembrane region" description="Helical" evidence="13">
    <location>
        <begin position="122"/>
        <end position="140"/>
    </location>
</feature>
<keyword evidence="3" id="KW-0813">Transport</keyword>
<proteinExistence type="inferred from homology"/>
<dbReference type="Pfam" id="PF06736">
    <property type="entry name" value="TMEM175"/>
    <property type="match status" value="1"/>
</dbReference>
<evidence type="ECO:0000256" key="10">
    <source>
        <dbReference type="ARBA" id="ARBA00023136"/>
    </source>
</evidence>
<evidence type="ECO:0000256" key="7">
    <source>
        <dbReference type="ARBA" id="ARBA00022958"/>
    </source>
</evidence>
<dbReference type="STRING" id="446470.Snas_0934"/>
<keyword evidence="11" id="KW-0407">Ion channel</keyword>
<dbReference type="RefSeq" id="WP_013016216.1">
    <property type="nucleotide sequence ID" value="NC_013947.1"/>
</dbReference>
<feature type="transmembrane region" description="Helical" evidence="13">
    <location>
        <begin position="88"/>
        <end position="107"/>
    </location>
</feature>
<accession>D3Q936</accession>
<dbReference type="Proteomes" id="UP000000844">
    <property type="component" value="Chromosome"/>
</dbReference>
<sequence>MTTFSDQTDGTRTAAAERLSMFVDAVIAIALTLLALELPVPTGDTTDAMLRSASAHSSEYLAFGLGFVVIAAHWRAHHEIFRHVHSLSNRLVSLTLVWLFMQVLMPFATRVITAEGALPPRFSLYAIVQVLASASFALIIREIRREHLHRTEDPPREFAQSLVRSICLATVFALSVPVVFLTGSTLAYLCWLAAPIVLAVASRVRRRAVKSPRTA</sequence>